<dbReference type="InterPro" id="IPR001633">
    <property type="entry name" value="EAL_dom"/>
</dbReference>
<evidence type="ECO:0000256" key="4">
    <source>
        <dbReference type="ARBA" id="ARBA00022636"/>
    </source>
</evidence>
<evidence type="ECO:0000313" key="11">
    <source>
        <dbReference type="EMBL" id="SEF04406.1"/>
    </source>
</evidence>
<dbReference type="SMART" id="SM00052">
    <property type="entry name" value="EAL"/>
    <property type="match status" value="1"/>
</dbReference>
<proteinExistence type="predicted"/>
<dbReference type="InterPro" id="IPR024744">
    <property type="entry name" value="CSS-motif_dom"/>
</dbReference>
<dbReference type="GO" id="GO:0005886">
    <property type="term" value="C:plasma membrane"/>
    <property type="evidence" value="ECO:0007669"/>
    <property type="project" value="UniProtKB-SubCell"/>
</dbReference>
<dbReference type="GO" id="GO:0071111">
    <property type="term" value="F:cyclic-guanylate-specific phosphodiesterase activity"/>
    <property type="evidence" value="ECO:0007669"/>
    <property type="project" value="UniProtKB-EC"/>
</dbReference>
<feature type="domain" description="EAL" evidence="10">
    <location>
        <begin position="257"/>
        <end position="511"/>
    </location>
</feature>
<evidence type="ECO:0000256" key="1">
    <source>
        <dbReference type="ARBA" id="ARBA00004651"/>
    </source>
</evidence>
<evidence type="ECO:0000256" key="7">
    <source>
        <dbReference type="ARBA" id="ARBA00022989"/>
    </source>
</evidence>
<dbReference type="FunFam" id="3.20.20.450:FF:000001">
    <property type="entry name" value="Cyclic di-GMP phosphodiesterase yahA"/>
    <property type="match status" value="1"/>
</dbReference>
<comment type="subcellular location">
    <subcellularLocation>
        <location evidence="1">Cell membrane</location>
        <topology evidence="1">Multi-pass membrane protein</topology>
    </subcellularLocation>
</comment>
<sequence>MNRAIRYSSKKVFLIALVIGILPLALGIPLVYLKSVSDLSRTSNTAAHEAFRQINVMLSEAEAAAKELSEISGLPCAEADKPLREAVATYRFLRATSLATDHKVYCSSLYGSDVNITVNPHEYLRGRLRLIDQTASGSKTAALILRTQQEHKSVLISIDGRHIQDALHLIDKKSNLTLKVGNHWMTQNGVVDSPPLENNPTAPSSVVSNEYGFTVSAAYPAGTLFSHTLETYSILLGLLLALGIFSGLLTYWMLGRVLAPSIELQRALSADEFIPYLQPVFSSTSGKCVGCEVLVRWNHPHEGIITPNSFIPLAERSNLIIAITRRLMHKTAQQLAPYAPGLEQPFHIGFNVCAKHFESFDLVDDCILFLKAFKPGTVILVLEMTERELVKPTPTALQLIEKLHDLGVKIALDDFGTGHSSLSYLQRFKVDFIKIDQSFISMIGADALSVHILDSILDLALKLDLQVLAEGIETEEQRDYLGACGVDYMQGFFFAQPMPVKEFLDAILKHPDFSKNTAWTDSHSPTAMHLESPEQ</sequence>
<dbReference type="Pfam" id="PF00563">
    <property type="entry name" value="EAL"/>
    <property type="match status" value="1"/>
</dbReference>
<evidence type="ECO:0000256" key="9">
    <source>
        <dbReference type="ARBA" id="ARBA00034290"/>
    </source>
</evidence>
<organism evidence="11 12">
    <name type="scientific">Pseudomonas deceptionensis</name>
    <dbReference type="NCBI Taxonomy" id="882211"/>
    <lineage>
        <taxon>Bacteria</taxon>
        <taxon>Pseudomonadati</taxon>
        <taxon>Pseudomonadota</taxon>
        <taxon>Gammaproteobacteria</taxon>
        <taxon>Pseudomonadales</taxon>
        <taxon>Pseudomonadaceae</taxon>
        <taxon>Pseudomonas</taxon>
    </lineage>
</organism>
<keyword evidence="7" id="KW-1133">Transmembrane helix</keyword>
<name>A0A1H5NS58_PSEDM</name>
<reference evidence="11" key="1">
    <citation type="submission" date="2016-10" db="EMBL/GenBank/DDBJ databases">
        <authorList>
            <person name="Varghese N."/>
            <person name="Submissions S."/>
        </authorList>
    </citation>
    <scope>NUCLEOTIDE SEQUENCE [LARGE SCALE GENOMIC DNA]</scope>
    <source>
        <strain evidence="11">LMG 25555</strain>
    </source>
</reference>
<evidence type="ECO:0000259" key="10">
    <source>
        <dbReference type="PROSITE" id="PS50883"/>
    </source>
</evidence>
<comment type="caution">
    <text evidence="11">The sequence shown here is derived from an EMBL/GenBank/DDBJ whole genome shotgun (WGS) entry which is preliminary data.</text>
</comment>
<keyword evidence="5" id="KW-0812">Transmembrane</keyword>
<dbReference type="RefSeq" id="WP_074836875.1">
    <property type="nucleotide sequence ID" value="NZ_FNUD01000002.1"/>
</dbReference>
<dbReference type="Pfam" id="PF12792">
    <property type="entry name" value="CSS-motif"/>
    <property type="match status" value="1"/>
</dbReference>
<dbReference type="AlphaFoldDB" id="A0A1H5NS58"/>
<dbReference type="Gene3D" id="3.20.20.450">
    <property type="entry name" value="EAL domain"/>
    <property type="match status" value="1"/>
</dbReference>
<gene>
    <name evidence="11" type="ORF">SAMN04489800_3894</name>
</gene>
<dbReference type="CDD" id="cd01948">
    <property type="entry name" value="EAL"/>
    <property type="match status" value="1"/>
</dbReference>
<evidence type="ECO:0000256" key="3">
    <source>
        <dbReference type="ARBA" id="ARBA00022475"/>
    </source>
</evidence>
<protein>
    <recommendedName>
        <fullName evidence="2">cyclic-guanylate-specific phosphodiesterase</fullName>
        <ecNumber evidence="2">3.1.4.52</ecNumber>
    </recommendedName>
</protein>
<dbReference type="InterPro" id="IPR050706">
    <property type="entry name" value="Cyclic-di-GMP_PDE-like"/>
</dbReference>
<evidence type="ECO:0000313" key="12">
    <source>
        <dbReference type="Proteomes" id="UP000183613"/>
    </source>
</evidence>
<dbReference type="PANTHER" id="PTHR33121">
    <property type="entry name" value="CYCLIC DI-GMP PHOSPHODIESTERASE PDEF"/>
    <property type="match status" value="1"/>
</dbReference>
<dbReference type="PROSITE" id="PS50883">
    <property type="entry name" value="EAL"/>
    <property type="match status" value="1"/>
</dbReference>
<evidence type="ECO:0000256" key="6">
    <source>
        <dbReference type="ARBA" id="ARBA00022801"/>
    </source>
</evidence>
<dbReference type="Proteomes" id="UP000183613">
    <property type="component" value="Unassembled WGS sequence"/>
</dbReference>
<comment type="catalytic activity">
    <reaction evidence="9">
        <text>3',3'-c-di-GMP + H2O = 5'-phosphoguanylyl(3'-&gt;5')guanosine + H(+)</text>
        <dbReference type="Rhea" id="RHEA:24902"/>
        <dbReference type="ChEBI" id="CHEBI:15377"/>
        <dbReference type="ChEBI" id="CHEBI:15378"/>
        <dbReference type="ChEBI" id="CHEBI:58754"/>
        <dbReference type="ChEBI" id="CHEBI:58805"/>
        <dbReference type="EC" id="3.1.4.52"/>
    </reaction>
</comment>
<dbReference type="EC" id="3.1.4.52" evidence="2"/>
<keyword evidence="6" id="KW-0378">Hydrolase</keyword>
<keyword evidence="4" id="KW-0973">c-di-GMP</keyword>
<evidence type="ECO:0000256" key="2">
    <source>
        <dbReference type="ARBA" id="ARBA00012282"/>
    </source>
</evidence>
<evidence type="ECO:0000256" key="8">
    <source>
        <dbReference type="ARBA" id="ARBA00023136"/>
    </source>
</evidence>
<accession>A0A1H5NS58</accession>
<keyword evidence="8" id="KW-0472">Membrane</keyword>
<dbReference type="SUPFAM" id="SSF141868">
    <property type="entry name" value="EAL domain-like"/>
    <property type="match status" value="1"/>
</dbReference>
<dbReference type="OrthoDB" id="9812358at2"/>
<dbReference type="InterPro" id="IPR035919">
    <property type="entry name" value="EAL_sf"/>
</dbReference>
<dbReference type="EMBL" id="FNUD01000002">
    <property type="protein sequence ID" value="SEF04406.1"/>
    <property type="molecule type" value="Genomic_DNA"/>
</dbReference>
<dbReference type="PANTHER" id="PTHR33121:SF80">
    <property type="entry name" value="CYCLIC DI-GMP PHOSPHODIESTERASE PDEL"/>
    <property type="match status" value="1"/>
</dbReference>
<keyword evidence="3" id="KW-1003">Cell membrane</keyword>
<keyword evidence="12" id="KW-1185">Reference proteome</keyword>
<evidence type="ECO:0000256" key="5">
    <source>
        <dbReference type="ARBA" id="ARBA00022692"/>
    </source>
</evidence>